<feature type="compositionally biased region" description="Basic residues" evidence="5">
    <location>
        <begin position="893"/>
        <end position="902"/>
    </location>
</feature>
<feature type="compositionally biased region" description="Basic and acidic residues" evidence="5">
    <location>
        <begin position="1322"/>
        <end position="1344"/>
    </location>
</feature>
<evidence type="ECO:0008006" key="7">
    <source>
        <dbReference type="Google" id="ProtNLM"/>
    </source>
</evidence>
<dbReference type="Gene3D" id="1.25.40.20">
    <property type="entry name" value="Ankyrin repeat-containing domain"/>
    <property type="match status" value="1"/>
</dbReference>
<feature type="repeat" description="ANK" evidence="3">
    <location>
        <begin position="1117"/>
        <end position="1151"/>
    </location>
</feature>
<dbReference type="Pfam" id="PF12796">
    <property type="entry name" value="Ank_2"/>
    <property type="match status" value="1"/>
</dbReference>
<name>A0A7S3ZDS9_9EUKA</name>
<keyword evidence="4" id="KW-0175">Coiled coil</keyword>
<dbReference type="InterPro" id="IPR051070">
    <property type="entry name" value="NF-kappa-B_inhibitor"/>
</dbReference>
<accession>A0A7S3ZDS9</accession>
<evidence type="ECO:0000313" key="6">
    <source>
        <dbReference type="EMBL" id="CAE0680168.1"/>
    </source>
</evidence>
<feature type="compositionally biased region" description="Basic and acidic residues" evidence="5">
    <location>
        <begin position="1246"/>
        <end position="1257"/>
    </location>
</feature>
<organism evidence="6">
    <name type="scientific">Lotharella globosa</name>
    <dbReference type="NCBI Taxonomy" id="91324"/>
    <lineage>
        <taxon>Eukaryota</taxon>
        <taxon>Sar</taxon>
        <taxon>Rhizaria</taxon>
        <taxon>Cercozoa</taxon>
        <taxon>Chlorarachniophyceae</taxon>
        <taxon>Lotharella</taxon>
    </lineage>
</organism>
<feature type="repeat" description="ANK" evidence="3">
    <location>
        <begin position="1084"/>
        <end position="1116"/>
    </location>
</feature>
<feature type="coiled-coil region" evidence="4">
    <location>
        <begin position="997"/>
        <end position="1024"/>
    </location>
</feature>
<feature type="region of interest" description="Disordered" evidence="5">
    <location>
        <begin position="1240"/>
        <end position="1464"/>
    </location>
</feature>
<evidence type="ECO:0000256" key="3">
    <source>
        <dbReference type="PROSITE-ProRule" id="PRU00023"/>
    </source>
</evidence>
<dbReference type="InterPro" id="IPR036770">
    <property type="entry name" value="Ankyrin_rpt-contain_sf"/>
</dbReference>
<feature type="compositionally biased region" description="Basic and acidic residues" evidence="5">
    <location>
        <begin position="1193"/>
        <end position="1204"/>
    </location>
</feature>
<dbReference type="SUPFAM" id="SSF48403">
    <property type="entry name" value="Ankyrin repeat"/>
    <property type="match status" value="1"/>
</dbReference>
<evidence type="ECO:0000256" key="5">
    <source>
        <dbReference type="SAM" id="MobiDB-lite"/>
    </source>
</evidence>
<dbReference type="PROSITE" id="PS50297">
    <property type="entry name" value="ANK_REP_REGION"/>
    <property type="match status" value="2"/>
</dbReference>
<feature type="region of interest" description="Disordered" evidence="5">
    <location>
        <begin position="893"/>
        <end position="932"/>
    </location>
</feature>
<dbReference type="SMART" id="SM00248">
    <property type="entry name" value="ANK"/>
    <property type="match status" value="3"/>
</dbReference>
<feature type="compositionally biased region" description="Low complexity" evidence="5">
    <location>
        <begin position="1205"/>
        <end position="1214"/>
    </location>
</feature>
<feature type="region of interest" description="Disordered" evidence="5">
    <location>
        <begin position="956"/>
        <end position="984"/>
    </location>
</feature>
<dbReference type="PANTHER" id="PTHR46680:SF3">
    <property type="entry name" value="NF-KAPPA-B INHIBITOR CACTUS"/>
    <property type="match status" value="1"/>
</dbReference>
<dbReference type="GO" id="GO:0071356">
    <property type="term" value="P:cellular response to tumor necrosis factor"/>
    <property type="evidence" value="ECO:0007669"/>
    <property type="project" value="TreeGrafter"/>
</dbReference>
<dbReference type="InterPro" id="IPR002110">
    <property type="entry name" value="Ankyrin_rpt"/>
</dbReference>
<dbReference type="PANTHER" id="PTHR46680">
    <property type="entry name" value="NF-KAPPA-B INHIBITOR ALPHA"/>
    <property type="match status" value="1"/>
</dbReference>
<gene>
    <name evidence="6" type="ORF">LGLO00237_LOCUS31954</name>
</gene>
<dbReference type="GO" id="GO:0051059">
    <property type="term" value="F:NF-kappaB binding"/>
    <property type="evidence" value="ECO:0007669"/>
    <property type="project" value="TreeGrafter"/>
</dbReference>
<proteinExistence type="predicted"/>
<evidence type="ECO:0000256" key="2">
    <source>
        <dbReference type="ARBA" id="ARBA00023043"/>
    </source>
</evidence>
<dbReference type="GO" id="GO:0005829">
    <property type="term" value="C:cytosol"/>
    <property type="evidence" value="ECO:0007669"/>
    <property type="project" value="TreeGrafter"/>
</dbReference>
<evidence type="ECO:0000256" key="4">
    <source>
        <dbReference type="SAM" id="Coils"/>
    </source>
</evidence>
<keyword evidence="2 3" id="KW-0040">ANK repeat</keyword>
<dbReference type="PROSITE" id="PS50088">
    <property type="entry name" value="ANK_REPEAT"/>
    <property type="match status" value="2"/>
</dbReference>
<evidence type="ECO:0000256" key="1">
    <source>
        <dbReference type="ARBA" id="ARBA00022737"/>
    </source>
</evidence>
<feature type="compositionally biased region" description="Basic and acidic residues" evidence="5">
    <location>
        <begin position="1400"/>
        <end position="1412"/>
    </location>
</feature>
<sequence length="1703" mass="192118">MSEGARKLETKALQLVDRLTGLMVRDFKEDQSQVKKAAQDYSASCFDTAVMLREMLQCWSSKAFNQACRNSMNVRIARVNSVIKAAPAQKMLEQEMKVKIGVKGKWKHVVLSIEPGRMIMRDTHGGGLETFETDRILSTDLNNDDCRADFELYYGAENYIFRVANIMQRALWLHAIFRERQIYRIDTFVYEQSLKFRMDLLKAIAETSEKVKIDKELLHFLFADYSELIVNDMTERLKGQGVTGLLLEGSAEEPDTGLLSFQRIGIVACKWNLELELGGLKRLILTQHEPGGGQFGYTPEEVIGIQHVDEKRETNIRFRVQDRKTTISVDFPTDDAYMMNKVAMNWFCYDRPLRRFYHHKLLIHLLSIQFANSSSLENRNSVHWLIKIIQKSCILAANTRGGPIQGEVRHKHKLIDVLNDASHLLTFSEQDEQRRLQLLAHMLATGTIPAEEAKAFDADGKLHPQPDVERCRCSTGHCAIFLARIIEQVNGFELLEQLAQSRKIDTALWALKVLYFLCYMRKDFHKCLSIIPRRKANITLEQREGGHPFHYYIASMPRRNTLRVVATVFNIIVGRMSIDKHKKICELLTPEIRHPELVPFLFSLVGHRTDVAKLLLEKFANILVRSVDNARKITHYAGCLAWFFPFLIQEEPNEQEQDRRYILKLAIASIASLIAYDILGNPVREVYELQAWQCARILLRFTKWDEKGRNVLKMLLASAGLIIANKVKEYVKKHELDIPKMWKKIARFYWIYCEILLNMPARYALELGEFKVAVDKKGNSLDMDYLVRVIDIGEKIKSAIPEPDEVTSSKKMRNRSRFNAMVSFLHEVRQTMEKRTTIAGEQVAIFNRAFHKINRYSVTMSSMLTGSIKNPDCNIPNILAEYSITYFEEKSAAVRRTRTRTRTRNETTDPGDPSSSDEDRPPPPPPRSPQISVQAANGIVGQHEWNEAQRKDLMGSGTSVLSDQSEDKSSFLAKPDQGSHKKSISLDYGREVNAKTAQMFQKIIASLREKVDQLSAKDKKSQQDIFDLKAELRAFRDHRNQELMSPTPPPPPQKAQFLEACRRGDMLLIKKGITSDLIHELDGEGRGALHHAVFSFDETVLKLLVEAKASVNESDSDGKTALHIAAELGKPAMSMVEYLLKAGAKPKIKDLEGFNCVEAARNSSKAVIAIIEKPSQNEKKKGESVLIGSEPALDTKHQVTREKSMSSLSQSNASLTGAHKKTESVFDDGFWGAGSLAQTHQSNMSRIEETTARRDSDCGDEEEGKKVGRIQSLEMAQSSHTLNTQPEDRNVFDGGFWGESESDIHAKPGSRRGSVRTLPPLPKKEQKTVPEELAKEVEHYDSKHAPVAGSNDSNQKKISHQASPAPRAIANSERSLPPLPPASSMDPDPSRELPPLPQTDTKHKSEEVRSKAESVAGAVRTPDVAPRRLPPPPESKGEPEDETEKQIVPRKHSDRKTASNGVAVRSNAPAIPDFICREDAQTQAKGLLQCINSANIFVANFSTTMGKMQLVIEKSGDLHDAMLNVHMLRLLNVKYQKWEEFDGAIGSELVRAFRDTLLGPVREALPPGNEISKRDGRNILVMASQFGLGMLKNVAKYGVGSHPVPSIRDFFWKAKETFEKCDAKRKEEKTMAIQYLMSHSVFSKQVRVTNNDVDNLVVSVVYSKQGIQQGRTLVEALKLVAHTKGSLDSFRSLIDAVKAQCNE</sequence>
<keyword evidence="1" id="KW-0677">Repeat</keyword>
<reference evidence="6" key="1">
    <citation type="submission" date="2021-01" db="EMBL/GenBank/DDBJ databases">
        <authorList>
            <person name="Corre E."/>
            <person name="Pelletier E."/>
            <person name="Niang G."/>
            <person name="Scheremetjew M."/>
            <person name="Finn R."/>
            <person name="Kale V."/>
            <person name="Holt S."/>
            <person name="Cochrane G."/>
            <person name="Meng A."/>
            <person name="Brown T."/>
            <person name="Cohen L."/>
        </authorList>
    </citation>
    <scope>NUCLEOTIDE SEQUENCE</scope>
    <source>
        <strain evidence="6">CCCM811</strain>
    </source>
</reference>
<feature type="region of interest" description="Disordered" evidence="5">
    <location>
        <begin position="1179"/>
        <end position="1216"/>
    </location>
</feature>
<dbReference type="EMBL" id="HBIV01045566">
    <property type="protein sequence ID" value="CAE0680168.1"/>
    <property type="molecule type" value="Transcribed_RNA"/>
</dbReference>
<feature type="compositionally biased region" description="Polar residues" evidence="5">
    <location>
        <begin position="1274"/>
        <end position="1285"/>
    </location>
</feature>
<protein>
    <recommendedName>
        <fullName evidence="7">Non-specific serine/threonine protein kinase</fullName>
    </recommendedName>
</protein>